<dbReference type="RefSeq" id="WP_014958906.1">
    <property type="nucleotide sequence ID" value="NC_018645.1"/>
</dbReference>
<dbReference type="PANTHER" id="PTHR30531">
    <property type="entry name" value="FLAGELLAR BIOSYNTHETIC PROTEIN FLHB"/>
    <property type="match status" value="1"/>
</dbReference>
<dbReference type="EMBL" id="FO203503">
    <property type="protein sequence ID" value="CCK81718.1"/>
    <property type="molecule type" value="Genomic_DNA"/>
</dbReference>
<dbReference type="InterPro" id="IPR006135">
    <property type="entry name" value="T3SS_substrate_exporter"/>
</dbReference>
<gene>
    <name evidence="2" type="ordered locus">TOL2_C35610</name>
</gene>
<dbReference type="HOGENOM" id="CLU_041013_4_2_7"/>
<evidence type="ECO:0000256" key="1">
    <source>
        <dbReference type="ARBA" id="ARBA00010690"/>
    </source>
</evidence>
<name>K0NNT4_DESTT</name>
<comment type="similarity">
    <text evidence="1">Belongs to the type III secretion exporter family.</text>
</comment>
<accession>K0NNT4</accession>
<dbReference type="PANTHER" id="PTHR30531:SF12">
    <property type="entry name" value="FLAGELLAR BIOSYNTHETIC PROTEIN FLHB"/>
    <property type="match status" value="1"/>
</dbReference>
<evidence type="ECO:0000313" key="3">
    <source>
        <dbReference type="Proteomes" id="UP000007347"/>
    </source>
</evidence>
<dbReference type="Pfam" id="PF01312">
    <property type="entry name" value="Bac_export_2"/>
    <property type="match status" value="1"/>
</dbReference>
<dbReference type="InterPro" id="IPR029025">
    <property type="entry name" value="T3SS_substrate_exporter_C"/>
</dbReference>
<dbReference type="KEGG" id="dto:TOL2_C35610"/>
<proteinExistence type="inferred from homology"/>
<sequence length="87" mass="9660">MDKNYPKKAIALKYDRATNSAPKVTAKGKGKVAQKIIDLARQHDIPVKDDPDLIEVLSSLEIDEEIPSEIYVAVAELLAFVYSMNSK</sequence>
<dbReference type="GO" id="GO:0009306">
    <property type="term" value="P:protein secretion"/>
    <property type="evidence" value="ECO:0007669"/>
    <property type="project" value="InterPro"/>
</dbReference>
<keyword evidence="2" id="KW-0969">Cilium</keyword>
<dbReference type="OrthoDB" id="9807950at2"/>
<dbReference type="Proteomes" id="UP000007347">
    <property type="component" value="Chromosome"/>
</dbReference>
<keyword evidence="3" id="KW-1185">Reference proteome</keyword>
<protein>
    <submittedName>
        <fullName evidence="2">Flagellar biosynthetic protein, FlhB domain</fullName>
    </submittedName>
</protein>
<dbReference type="AlphaFoldDB" id="K0NNT4"/>
<dbReference type="PATRIC" id="fig|651182.5.peg.4185"/>
<dbReference type="Gene3D" id="3.40.1690.10">
    <property type="entry name" value="secretion proteins EscU"/>
    <property type="match status" value="1"/>
</dbReference>
<keyword evidence="2" id="KW-0282">Flagellum</keyword>
<dbReference type="GO" id="GO:0005886">
    <property type="term" value="C:plasma membrane"/>
    <property type="evidence" value="ECO:0007669"/>
    <property type="project" value="TreeGrafter"/>
</dbReference>
<dbReference type="SUPFAM" id="SSF160544">
    <property type="entry name" value="EscU C-terminal domain-like"/>
    <property type="match status" value="1"/>
</dbReference>
<evidence type="ECO:0000313" key="2">
    <source>
        <dbReference type="EMBL" id="CCK81718.1"/>
    </source>
</evidence>
<dbReference type="STRING" id="651182.TOL2_C35610"/>
<reference evidence="2 3" key="1">
    <citation type="journal article" date="2013" name="Environ. Microbiol.">
        <title>Complete genome, catabolic sub-proteomes and key-metabolites of Desulfobacula toluolica Tol2, a marine, aromatic compound-degrading, sulfate-reducing bacterium.</title>
        <authorList>
            <person name="Wohlbrand L."/>
            <person name="Jacob J.H."/>
            <person name="Kube M."/>
            <person name="Mussmann M."/>
            <person name="Jarling R."/>
            <person name="Beck A."/>
            <person name="Amann R."/>
            <person name="Wilkes H."/>
            <person name="Reinhardt R."/>
            <person name="Rabus R."/>
        </authorList>
    </citation>
    <scope>NUCLEOTIDE SEQUENCE [LARGE SCALE GENOMIC DNA]</scope>
    <source>
        <strain evidence="3">DSM 7467 / Tol2</strain>
    </source>
</reference>
<organism evidence="2 3">
    <name type="scientific">Desulfobacula toluolica (strain DSM 7467 / Tol2)</name>
    <dbReference type="NCBI Taxonomy" id="651182"/>
    <lineage>
        <taxon>Bacteria</taxon>
        <taxon>Pseudomonadati</taxon>
        <taxon>Thermodesulfobacteriota</taxon>
        <taxon>Desulfobacteria</taxon>
        <taxon>Desulfobacterales</taxon>
        <taxon>Desulfobacteraceae</taxon>
        <taxon>Desulfobacula</taxon>
    </lineage>
</organism>
<keyword evidence="2" id="KW-0966">Cell projection</keyword>